<reference evidence="2" key="1">
    <citation type="submission" date="2021-10" db="EMBL/GenBank/DDBJ databases">
        <title>Melipona bicolor Genome sequencing and assembly.</title>
        <authorList>
            <person name="Araujo N.S."/>
            <person name="Arias M.C."/>
        </authorList>
    </citation>
    <scope>NUCLEOTIDE SEQUENCE</scope>
    <source>
        <strain evidence="2">USP_2M_L1-L4_2017</strain>
        <tissue evidence="2">Whole body</tissue>
    </source>
</reference>
<dbReference type="AlphaFoldDB" id="A0AA40GBQ3"/>
<dbReference type="EMBL" id="JAHYIQ010000002">
    <property type="protein sequence ID" value="KAK1134779.1"/>
    <property type="molecule type" value="Genomic_DNA"/>
</dbReference>
<gene>
    <name evidence="2" type="ORF">K0M31_007550</name>
</gene>
<organism evidence="2 3">
    <name type="scientific">Melipona bicolor</name>
    <dbReference type="NCBI Taxonomy" id="60889"/>
    <lineage>
        <taxon>Eukaryota</taxon>
        <taxon>Metazoa</taxon>
        <taxon>Ecdysozoa</taxon>
        <taxon>Arthropoda</taxon>
        <taxon>Hexapoda</taxon>
        <taxon>Insecta</taxon>
        <taxon>Pterygota</taxon>
        <taxon>Neoptera</taxon>
        <taxon>Endopterygota</taxon>
        <taxon>Hymenoptera</taxon>
        <taxon>Apocrita</taxon>
        <taxon>Aculeata</taxon>
        <taxon>Apoidea</taxon>
        <taxon>Anthophila</taxon>
        <taxon>Apidae</taxon>
        <taxon>Melipona</taxon>
    </lineage>
</organism>
<name>A0AA40GBQ3_9HYME</name>
<proteinExistence type="predicted"/>
<accession>A0AA40GBQ3</accession>
<evidence type="ECO:0000313" key="2">
    <source>
        <dbReference type="EMBL" id="KAK1134779.1"/>
    </source>
</evidence>
<keyword evidence="3" id="KW-1185">Reference proteome</keyword>
<protein>
    <submittedName>
        <fullName evidence="2">Uncharacterized protein</fullName>
    </submittedName>
</protein>
<sequence>MRRPGRSAISISNDTPAGVPGITTDTAARRRRGRKNGPQIPPEVPLSSARTAGP</sequence>
<evidence type="ECO:0000313" key="3">
    <source>
        <dbReference type="Proteomes" id="UP001177670"/>
    </source>
</evidence>
<dbReference type="Proteomes" id="UP001177670">
    <property type="component" value="Unassembled WGS sequence"/>
</dbReference>
<evidence type="ECO:0000256" key="1">
    <source>
        <dbReference type="SAM" id="MobiDB-lite"/>
    </source>
</evidence>
<feature type="region of interest" description="Disordered" evidence="1">
    <location>
        <begin position="1"/>
        <end position="54"/>
    </location>
</feature>
<comment type="caution">
    <text evidence="2">The sequence shown here is derived from an EMBL/GenBank/DDBJ whole genome shotgun (WGS) entry which is preliminary data.</text>
</comment>